<organism evidence="3 4">
    <name type="scientific">Aspergillus clavatus (strain ATCC 1007 / CBS 513.65 / DSM 816 / NCTC 3887 / NRRL 1 / QM 1276 / 107)</name>
    <dbReference type="NCBI Taxonomy" id="344612"/>
    <lineage>
        <taxon>Eukaryota</taxon>
        <taxon>Fungi</taxon>
        <taxon>Dikarya</taxon>
        <taxon>Ascomycota</taxon>
        <taxon>Pezizomycotina</taxon>
        <taxon>Eurotiomycetes</taxon>
        <taxon>Eurotiomycetidae</taxon>
        <taxon>Eurotiales</taxon>
        <taxon>Aspergillaceae</taxon>
        <taxon>Aspergillus</taxon>
        <taxon>Aspergillus subgen. Fumigati</taxon>
    </lineage>
</organism>
<evidence type="ECO:0008006" key="5">
    <source>
        <dbReference type="Google" id="ProtNLM"/>
    </source>
</evidence>
<dbReference type="SUPFAM" id="SSF53335">
    <property type="entry name" value="S-adenosyl-L-methionine-dependent methyltransferases"/>
    <property type="match status" value="1"/>
</dbReference>
<feature type="transmembrane region" description="Helical" evidence="2">
    <location>
        <begin position="144"/>
        <end position="166"/>
    </location>
</feature>
<dbReference type="Pfam" id="PF01135">
    <property type="entry name" value="PCMT"/>
    <property type="match status" value="1"/>
</dbReference>
<evidence type="ECO:0000256" key="2">
    <source>
        <dbReference type="SAM" id="Phobius"/>
    </source>
</evidence>
<evidence type="ECO:0000313" key="3">
    <source>
        <dbReference type="EMBL" id="EAW12246.1"/>
    </source>
</evidence>
<feature type="transmembrane region" description="Helical" evidence="2">
    <location>
        <begin position="43"/>
        <end position="65"/>
    </location>
</feature>
<dbReference type="OrthoDB" id="8300214at2759"/>
<feature type="region of interest" description="Disordered" evidence="1">
    <location>
        <begin position="1"/>
        <end position="28"/>
    </location>
</feature>
<reference evidence="3 4" key="1">
    <citation type="journal article" date="2008" name="PLoS Genet.">
        <title>Genomic islands in the pathogenic filamentous fungus Aspergillus fumigatus.</title>
        <authorList>
            <person name="Fedorova N.D."/>
            <person name="Khaldi N."/>
            <person name="Joardar V.S."/>
            <person name="Maiti R."/>
            <person name="Amedeo P."/>
            <person name="Anderson M.J."/>
            <person name="Crabtree J."/>
            <person name="Silva J.C."/>
            <person name="Badger J.H."/>
            <person name="Albarraq A."/>
            <person name="Angiuoli S."/>
            <person name="Bussey H."/>
            <person name="Bowyer P."/>
            <person name="Cotty P.J."/>
            <person name="Dyer P.S."/>
            <person name="Egan A."/>
            <person name="Galens K."/>
            <person name="Fraser-Liggett C.M."/>
            <person name="Haas B.J."/>
            <person name="Inman J.M."/>
            <person name="Kent R."/>
            <person name="Lemieux S."/>
            <person name="Malavazi I."/>
            <person name="Orvis J."/>
            <person name="Roemer T."/>
            <person name="Ronning C.M."/>
            <person name="Sundaram J.P."/>
            <person name="Sutton G."/>
            <person name="Turner G."/>
            <person name="Venter J.C."/>
            <person name="White O.R."/>
            <person name="Whitty B.R."/>
            <person name="Youngman P."/>
            <person name="Wolfe K.H."/>
            <person name="Goldman G.H."/>
            <person name="Wortman J.R."/>
            <person name="Jiang B."/>
            <person name="Denning D.W."/>
            <person name="Nierman W.C."/>
        </authorList>
    </citation>
    <scope>NUCLEOTIDE SEQUENCE [LARGE SCALE GENOMIC DNA]</scope>
    <source>
        <strain evidence="4">ATCC 1007 / CBS 513.65 / DSM 816 / NCTC 3887 / NRRL 1</strain>
    </source>
</reference>
<dbReference type="PANTHER" id="PTHR35394">
    <property type="entry name" value="DUF3176 DOMAIN-CONTAINING PROTEIN"/>
    <property type="match status" value="1"/>
</dbReference>
<dbReference type="GeneID" id="4705958"/>
<dbReference type="InterPro" id="IPR029063">
    <property type="entry name" value="SAM-dependent_MTases_sf"/>
</dbReference>
<feature type="transmembrane region" description="Helical" evidence="2">
    <location>
        <begin position="77"/>
        <end position="99"/>
    </location>
</feature>
<dbReference type="KEGG" id="act:ACLA_062090"/>
<keyword evidence="2" id="KW-1133">Transmembrane helix</keyword>
<dbReference type="InterPro" id="IPR021514">
    <property type="entry name" value="DUF3176"/>
</dbReference>
<accession>A1CCI9</accession>
<gene>
    <name evidence="3" type="ORF">ACLA_062090</name>
</gene>
<dbReference type="HOGENOM" id="CLU_541802_0_0_1"/>
<dbReference type="Proteomes" id="UP000006701">
    <property type="component" value="Unassembled WGS sequence"/>
</dbReference>
<dbReference type="Gene3D" id="3.40.50.150">
    <property type="entry name" value="Vaccinia Virus protein VP39"/>
    <property type="match status" value="1"/>
</dbReference>
<dbReference type="STRING" id="344612.A1CCI9"/>
<protein>
    <recommendedName>
        <fullName evidence="5">Methyltransferase domain-containing protein</fullName>
    </recommendedName>
</protein>
<dbReference type="RefSeq" id="XP_001273672.1">
    <property type="nucleotide sequence ID" value="XM_001273671.1"/>
</dbReference>
<keyword evidence="2" id="KW-0812">Transmembrane</keyword>
<keyword evidence="4" id="KW-1185">Reference proteome</keyword>
<name>A1CCI9_ASPCL</name>
<evidence type="ECO:0000313" key="4">
    <source>
        <dbReference type="Proteomes" id="UP000006701"/>
    </source>
</evidence>
<dbReference type="PANTHER" id="PTHR35394:SF5">
    <property type="entry name" value="DUF3176 DOMAIN-CONTAINING PROTEIN"/>
    <property type="match status" value="1"/>
</dbReference>
<sequence length="503" mass="54314">MPFQEVHELQDPPPAYQPSAPLYQDSPQAGQEKKGWRLWDWSWEFAACILALLALGAIIAVLQIYDGKTQPNWPAGINLNAIIALLTTLMKAAMATYIAEALSQLKWSRFRDETKLSDFTALDAASRGAWGLAQLLFGSAPRHLASLGAFVLVFAAAIGAFTQQVIDIRSRGITQRGIASIKVCNTSTYRDWGEGQGPGMNLVPLETTGAIYNGIMQTKLSAQSSVTCPTGNSVLCPTPIEHNTSTQLDAASIARVSLHDPTHFSIQHSQTFHRLVLLQHWKIPTDSKVLELGCGQGDCTTVLAYAVGEQGRVVAVDPAELDYGAPYTLGQAQDHISQGPLGRRITWVQQPPLDYLSSLPSPSSTSSPPASESKAFDATVLAHCLWYFASPSLILSTFHALKQHSKRLLLAEWSLVATHPSAQPHVLAALTQAALECRKPKSSVSNVRTVLGPKRLTELALAAGWQLESETRVQGGEGLLDGQWEVSACLSSSFEKGSRGASE</sequence>
<evidence type="ECO:0000256" key="1">
    <source>
        <dbReference type="SAM" id="MobiDB-lite"/>
    </source>
</evidence>
<dbReference type="AlphaFoldDB" id="A1CCI9"/>
<dbReference type="Pfam" id="PF11374">
    <property type="entry name" value="DUF3176"/>
    <property type="match status" value="1"/>
</dbReference>
<dbReference type="VEuPathDB" id="FungiDB:ACLA_062090"/>
<keyword evidence="2" id="KW-0472">Membrane</keyword>
<feature type="compositionally biased region" description="Basic and acidic residues" evidence="1">
    <location>
        <begin position="1"/>
        <end position="10"/>
    </location>
</feature>
<dbReference type="eggNOG" id="ENOG502S50U">
    <property type="taxonomic scope" value="Eukaryota"/>
</dbReference>
<proteinExistence type="predicted"/>
<dbReference type="EMBL" id="DS027050">
    <property type="protein sequence ID" value="EAW12246.1"/>
    <property type="molecule type" value="Genomic_DNA"/>
</dbReference>